<gene>
    <name evidence="2" type="ORF">FN846DRAFT_907119</name>
</gene>
<evidence type="ECO:0000313" key="3">
    <source>
        <dbReference type="Proteomes" id="UP000326924"/>
    </source>
</evidence>
<evidence type="ECO:0000313" key="2">
    <source>
        <dbReference type="EMBL" id="KAA8906167.1"/>
    </source>
</evidence>
<reference evidence="2 3" key="1">
    <citation type="submission" date="2019-09" db="EMBL/GenBank/DDBJ databases">
        <title>Draft genome of the ectomycorrhizal ascomycete Sphaerosporella brunnea.</title>
        <authorList>
            <consortium name="DOE Joint Genome Institute"/>
            <person name="Benucci G.M."/>
            <person name="Marozzi G."/>
            <person name="Antonielli L."/>
            <person name="Sanchez S."/>
            <person name="Marco P."/>
            <person name="Wang X."/>
            <person name="Falini L.B."/>
            <person name="Barry K."/>
            <person name="Haridas S."/>
            <person name="Lipzen A."/>
            <person name="Labutti K."/>
            <person name="Grigoriev I.V."/>
            <person name="Murat C."/>
            <person name="Martin F."/>
            <person name="Albertini E."/>
            <person name="Donnini D."/>
            <person name="Bonito G."/>
        </authorList>
    </citation>
    <scope>NUCLEOTIDE SEQUENCE [LARGE SCALE GENOMIC DNA]</scope>
    <source>
        <strain evidence="2 3">Sb_GMNB300</strain>
    </source>
</reference>
<dbReference type="Proteomes" id="UP000326924">
    <property type="component" value="Unassembled WGS sequence"/>
</dbReference>
<feature type="region of interest" description="Disordered" evidence="1">
    <location>
        <begin position="1"/>
        <end position="21"/>
    </location>
</feature>
<protein>
    <submittedName>
        <fullName evidence="2">Uncharacterized protein</fullName>
    </submittedName>
</protein>
<evidence type="ECO:0000256" key="1">
    <source>
        <dbReference type="SAM" id="MobiDB-lite"/>
    </source>
</evidence>
<keyword evidence="3" id="KW-1185">Reference proteome</keyword>
<comment type="caution">
    <text evidence="2">The sequence shown here is derived from an EMBL/GenBank/DDBJ whole genome shotgun (WGS) entry which is preliminary data.</text>
</comment>
<proteinExistence type="predicted"/>
<name>A0A5J5EX73_9PEZI</name>
<dbReference type="InParanoid" id="A0A5J5EX73"/>
<dbReference type="EMBL" id="VXIS01000091">
    <property type="protein sequence ID" value="KAA8906167.1"/>
    <property type="molecule type" value="Genomic_DNA"/>
</dbReference>
<dbReference type="AlphaFoldDB" id="A0A5J5EX73"/>
<feature type="compositionally biased region" description="Polar residues" evidence="1">
    <location>
        <begin position="9"/>
        <end position="20"/>
    </location>
</feature>
<sequence>MSPARPLGTTRSVPSDTAHSATRCGDCAEWLPNVVEQRRYVVRLNHSYPGVRDVQLFMSFVKHVLTAYKAEVKRRMRWKRSKDRPQVVDSDMEGNNDRDLRLRLLSKEGIIEHSRG</sequence>
<accession>A0A5J5EX73</accession>
<organism evidence="2 3">
    <name type="scientific">Sphaerosporella brunnea</name>
    <dbReference type="NCBI Taxonomy" id="1250544"/>
    <lineage>
        <taxon>Eukaryota</taxon>
        <taxon>Fungi</taxon>
        <taxon>Dikarya</taxon>
        <taxon>Ascomycota</taxon>
        <taxon>Pezizomycotina</taxon>
        <taxon>Pezizomycetes</taxon>
        <taxon>Pezizales</taxon>
        <taxon>Pyronemataceae</taxon>
        <taxon>Sphaerosporella</taxon>
    </lineage>
</organism>